<accession>A0AAI9X6D7</accession>
<feature type="compositionally biased region" description="Low complexity" evidence="1">
    <location>
        <begin position="63"/>
        <end position="74"/>
    </location>
</feature>
<dbReference type="AlphaFoldDB" id="A0AAI9X6D7"/>
<name>A0AAI9X6D7_PENTH</name>
<sequence length="97" mass="10370">MGSNGPRFLSLSVTLNSFTNLTLHHALRHPPRRPLLTGYEPLDALFNHPPHRHPPSAPPSTPSSPSSPSTSTSPARPPPQTPTNGVTSIKTNNLTIP</sequence>
<organism evidence="2 3">
    <name type="scientific">Penicillium thymicola</name>
    <dbReference type="NCBI Taxonomy" id="293382"/>
    <lineage>
        <taxon>Eukaryota</taxon>
        <taxon>Fungi</taxon>
        <taxon>Dikarya</taxon>
        <taxon>Ascomycota</taxon>
        <taxon>Pezizomycotina</taxon>
        <taxon>Eurotiomycetes</taxon>
        <taxon>Eurotiomycetidae</taxon>
        <taxon>Eurotiales</taxon>
        <taxon>Aspergillaceae</taxon>
        <taxon>Penicillium</taxon>
    </lineage>
</organism>
<proteinExistence type="predicted"/>
<dbReference type="Proteomes" id="UP001227192">
    <property type="component" value="Unassembled WGS sequence"/>
</dbReference>
<feature type="compositionally biased region" description="Polar residues" evidence="1">
    <location>
        <begin position="84"/>
        <end position="97"/>
    </location>
</feature>
<keyword evidence="3" id="KW-1185">Reference proteome</keyword>
<evidence type="ECO:0000313" key="2">
    <source>
        <dbReference type="EMBL" id="KAJ9485457.1"/>
    </source>
</evidence>
<protein>
    <submittedName>
        <fullName evidence="2">Uncharacterized protein</fullName>
    </submittedName>
</protein>
<evidence type="ECO:0000256" key="1">
    <source>
        <dbReference type="SAM" id="MobiDB-lite"/>
    </source>
</evidence>
<feature type="region of interest" description="Disordered" evidence="1">
    <location>
        <begin position="27"/>
        <end position="97"/>
    </location>
</feature>
<gene>
    <name evidence="2" type="ORF">VN97_g7897</name>
</gene>
<reference evidence="2" key="1">
    <citation type="submission" date="2015-06" db="EMBL/GenBank/DDBJ databases">
        <authorList>
            <person name="Nguyen H."/>
        </authorList>
    </citation>
    <scope>NUCLEOTIDE SEQUENCE</scope>
    <source>
        <strain evidence="2">DAOM 180753</strain>
    </source>
</reference>
<dbReference type="EMBL" id="LACB01000265">
    <property type="protein sequence ID" value="KAJ9485457.1"/>
    <property type="molecule type" value="Genomic_DNA"/>
</dbReference>
<comment type="caution">
    <text evidence="2">The sequence shown here is derived from an EMBL/GenBank/DDBJ whole genome shotgun (WGS) entry which is preliminary data.</text>
</comment>
<evidence type="ECO:0000313" key="3">
    <source>
        <dbReference type="Proteomes" id="UP001227192"/>
    </source>
</evidence>
<reference evidence="2" key="2">
    <citation type="journal article" date="2016" name="Fungal Biol.">
        <title>Ochratoxin A production by Penicillium thymicola.</title>
        <authorList>
            <person name="Nguyen H.D.T."/>
            <person name="McMullin D.R."/>
            <person name="Ponomareva E."/>
            <person name="Riley R."/>
            <person name="Pomraning K.R."/>
            <person name="Baker S.E."/>
            <person name="Seifert K.A."/>
        </authorList>
    </citation>
    <scope>NUCLEOTIDE SEQUENCE</scope>
    <source>
        <strain evidence="2">DAOM 180753</strain>
    </source>
</reference>